<feature type="coiled-coil region" evidence="1">
    <location>
        <begin position="636"/>
        <end position="822"/>
    </location>
</feature>
<keyword evidence="3" id="KW-1185">Reference proteome</keyword>
<gene>
    <name evidence="2" type="ORF">NCTC10181_00788</name>
</gene>
<dbReference type="RefSeq" id="WP_129725698.1">
    <property type="nucleotide sequence ID" value="NZ_LR215036.1"/>
</dbReference>
<dbReference type="KEGG" id="mcit:NCTC10181_00788"/>
<feature type="coiled-coil region" evidence="1">
    <location>
        <begin position="38"/>
        <end position="86"/>
    </location>
</feature>
<dbReference type="Gene3D" id="1.10.287.1490">
    <property type="match status" value="1"/>
</dbReference>
<keyword evidence="1" id="KW-0175">Coiled coil</keyword>
<dbReference type="AlphaFoldDB" id="A0A449B2T9"/>
<proteinExistence type="predicted"/>
<organism evidence="2 3">
    <name type="scientific">Mycoplasmopsis citelli</name>
    <dbReference type="NCBI Taxonomy" id="171281"/>
    <lineage>
        <taxon>Bacteria</taxon>
        <taxon>Bacillati</taxon>
        <taxon>Mycoplasmatota</taxon>
        <taxon>Mycoplasmoidales</taxon>
        <taxon>Metamycoplasmataceae</taxon>
        <taxon>Mycoplasmopsis</taxon>
    </lineage>
</organism>
<reference evidence="2 3" key="1">
    <citation type="submission" date="2019-01" db="EMBL/GenBank/DDBJ databases">
        <authorList>
            <consortium name="Pathogen Informatics"/>
        </authorList>
    </citation>
    <scope>NUCLEOTIDE SEQUENCE [LARGE SCALE GENOMIC DNA]</scope>
    <source>
        <strain evidence="2 3">NCTC10181</strain>
    </source>
</reference>
<evidence type="ECO:0000313" key="2">
    <source>
        <dbReference type="EMBL" id="VEU74919.1"/>
    </source>
</evidence>
<name>A0A449B2T9_9BACT</name>
<dbReference type="EMBL" id="LR215036">
    <property type="protein sequence ID" value="VEU74919.1"/>
    <property type="molecule type" value="Genomic_DNA"/>
</dbReference>
<feature type="coiled-coil region" evidence="1">
    <location>
        <begin position="543"/>
        <end position="570"/>
    </location>
</feature>
<sequence>MKLSRKRNLLLSFTGVLLLGAGIGIGFGSGKTVNQNKINSLNHQINELNLQFQRYSLANKEDKSKIQTLQSQSKNLQSLVQNLQESNLSSENLDDFLSKVNQQKISEDEYKVFEKPLQNWKSNLVKKVSALTKTLKNFLNKNNNLTEETQQGITESLNKAKNLLNSLDQIAFNDTKSAVKAFKLIQKSQNIFLNQLNSSISLIVGQINKHNQEVNTLKEQIGQRDQKIKELAEKLASQLRFYLKLIKQFKKSLQDFNDFDFEQFGADQSEKIKAKINNTLKLIKTKETIFSELLDQMNDSLADVQDNNDYSDVQSYDLNVVQNSFEKIVKGYDLIRNALIPLYTKWNQEKGLEIVNQAKQISDLENQIQTFQAQIDSLNTQKTTLEEDFLSTKTELENTKSELAEQQQKLSNNEKALDNINTELAQTKNSLESTQESLRNTQVQLATLNSELDSNNLQVESIFDSIKTVYTNLKDKANLLLGEIDNSIDVSQLRSKLNEQLVVFNESASTEEKLASIKNLIQKSTDLGNLYSEVAQKDFDFKTQKSNEQINTLQLQNQSIETQIQELQAKQARFSSVLFNNITTLTNTYASRKVEAQKIVEKAKGLNISTTEIEELLALEDLQATGSDLNAQINFVEQYINRISELSSKLLELQNTILDKTTAQSDQTKKGLKKLEKQKVKLDKEKKLLDTKLKQEKQTSETLRQTIQQKDTEINNLRNRADTAERDSNFIKSLSQRLQKEKDQAIQDRDQAWREKKQIQELANNQKIEFNSQINSLKETNSNLEKDKNELKITKGQLEQEKTHLENQLNEKNIKLKETIADYTKYKNIILNSIVYKNAISDSSNYNWKTHEYDPWANLAYITPLTAPLAVLGNYTKNHNINATLTGYSDPGNDKQSYSSTFIKINPGKEPDRVIAVNKIKAIINWDEQENAKLRYWYIDTTEPVESNQLKYFELDWTKDMIFKEKDKTWYTEIHNESNYDNSQIQSEYLITKAVSKEKNQVEFTNVIADYHKNKSTTNNSLSGLKAKTIIIGIEQIR</sequence>
<feature type="coiled-coil region" evidence="1">
    <location>
        <begin position="207"/>
        <end position="234"/>
    </location>
</feature>
<evidence type="ECO:0000256" key="1">
    <source>
        <dbReference type="SAM" id="Coils"/>
    </source>
</evidence>
<protein>
    <submittedName>
        <fullName evidence="2">Chromosome segregation protein SMC</fullName>
    </submittedName>
</protein>
<feature type="coiled-coil region" evidence="1">
    <location>
        <begin position="354"/>
        <end position="451"/>
    </location>
</feature>
<accession>A0A449B2T9</accession>
<dbReference type="Proteomes" id="UP000290985">
    <property type="component" value="Chromosome"/>
</dbReference>
<evidence type="ECO:0000313" key="3">
    <source>
        <dbReference type="Proteomes" id="UP000290985"/>
    </source>
</evidence>